<name>A0A3M8DSI6_9BACL</name>
<evidence type="ECO:0000259" key="2">
    <source>
        <dbReference type="SMART" id="SM00989"/>
    </source>
</evidence>
<dbReference type="GO" id="GO:0003677">
    <property type="term" value="F:DNA binding"/>
    <property type="evidence" value="ECO:0007669"/>
    <property type="project" value="UniProtKB-KW"/>
</dbReference>
<dbReference type="OrthoDB" id="2729610at2"/>
<protein>
    <submittedName>
        <fullName evidence="3">Transcriptional regulator</fullName>
    </submittedName>
</protein>
<dbReference type="AlphaFoldDB" id="A0A3M8DSI6"/>
<comment type="caution">
    <text evidence="3">The sequence shown here is derived from an EMBL/GenBank/DDBJ whole genome shotgun (WGS) entry which is preliminary data.</text>
</comment>
<dbReference type="SMART" id="SM00989">
    <property type="entry name" value="V4R"/>
    <property type="match status" value="1"/>
</dbReference>
<dbReference type="InterPro" id="IPR011991">
    <property type="entry name" value="ArsR-like_HTH"/>
</dbReference>
<dbReference type="Gene3D" id="3.30.1380.20">
    <property type="entry name" value="Trafficking protein particle complex subunit 3"/>
    <property type="match status" value="1"/>
</dbReference>
<proteinExistence type="predicted"/>
<dbReference type="Gene3D" id="1.10.10.10">
    <property type="entry name" value="Winged helix-like DNA-binding domain superfamily/Winged helix DNA-binding domain"/>
    <property type="match status" value="1"/>
</dbReference>
<dbReference type="SUPFAM" id="SSF46785">
    <property type="entry name" value="Winged helix' DNA-binding domain"/>
    <property type="match status" value="1"/>
</dbReference>
<reference evidence="3 4" key="1">
    <citation type="submission" date="2018-10" db="EMBL/GenBank/DDBJ databases">
        <title>Phylogenomics of Brevibacillus.</title>
        <authorList>
            <person name="Dunlap C."/>
        </authorList>
    </citation>
    <scope>NUCLEOTIDE SEQUENCE [LARGE SCALE GENOMIC DNA]</scope>
    <source>
        <strain evidence="3 4">JCM 15716</strain>
    </source>
</reference>
<organism evidence="3 4">
    <name type="scientific">Brevibacillus fluminis</name>
    <dbReference type="NCBI Taxonomy" id="511487"/>
    <lineage>
        <taxon>Bacteria</taxon>
        <taxon>Bacillati</taxon>
        <taxon>Bacillota</taxon>
        <taxon>Bacilli</taxon>
        <taxon>Bacillales</taxon>
        <taxon>Paenibacillaceae</taxon>
        <taxon>Brevibacillus</taxon>
    </lineage>
</organism>
<keyword evidence="1" id="KW-0238">DNA-binding</keyword>
<dbReference type="EMBL" id="RHHQ01000006">
    <property type="protein sequence ID" value="RNB91120.1"/>
    <property type="molecule type" value="Genomic_DNA"/>
</dbReference>
<dbReference type="InterPro" id="IPR004096">
    <property type="entry name" value="V4R"/>
</dbReference>
<gene>
    <name evidence="3" type="ORF">EDM56_05920</name>
</gene>
<dbReference type="CDD" id="cd00090">
    <property type="entry name" value="HTH_ARSR"/>
    <property type="match status" value="1"/>
</dbReference>
<accession>A0A3M8DSI6</accession>
<sequence>MDSDTQKLTSALADPTRFSIYQFVASQKNAVTVQEIADQFTIHPNVARLHLTKLEDVDLLKSISDKSGKGGRPSRLYSLSDQVVNLQFPPRDYRFLADIAIEALLSLGPAGEAALVTMGHRMGIEAAKRAMMERPLNPKEDLEKTLQHMERLVIAQGLKPEIELLDTQTLRFRVYNCTFMESTKRFSGMVCKMHNALLHGIFEAYFGEIELKEEESMLSGCKSCTYTVFRLAEPVQ</sequence>
<dbReference type="Proteomes" id="UP000271031">
    <property type="component" value="Unassembled WGS sequence"/>
</dbReference>
<dbReference type="RefSeq" id="WP_122916972.1">
    <property type="nucleotide sequence ID" value="NZ_RHHQ01000006.1"/>
</dbReference>
<dbReference type="Pfam" id="PF12840">
    <property type="entry name" value="HTH_20"/>
    <property type="match status" value="1"/>
</dbReference>
<evidence type="ECO:0000313" key="3">
    <source>
        <dbReference type="EMBL" id="RNB91120.1"/>
    </source>
</evidence>
<evidence type="ECO:0000313" key="4">
    <source>
        <dbReference type="Proteomes" id="UP000271031"/>
    </source>
</evidence>
<dbReference type="InterPro" id="IPR036390">
    <property type="entry name" value="WH_DNA-bd_sf"/>
</dbReference>
<keyword evidence="4" id="KW-1185">Reference proteome</keyword>
<feature type="domain" description="4-vinyl reductase 4VR" evidence="2">
    <location>
        <begin position="169"/>
        <end position="230"/>
    </location>
</feature>
<evidence type="ECO:0000256" key="1">
    <source>
        <dbReference type="ARBA" id="ARBA00023125"/>
    </source>
</evidence>
<dbReference type="InterPro" id="IPR036388">
    <property type="entry name" value="WH-like_DNA-bd_sf"/>
</dbReference>